<dbReference type="EC" id="1.14.14.82" evidence="16"/>
<evidence type="ECO:0000256" key="2">
    <source>
        <dbReference type="ARBA" id="ARBA00004167"/>
    </source>
</evidence>
<evidence type="ECO:0000256" key="3">
    <source>
        <dbReference type="ARBA" id="ARBA00004966"/>
    </source>
</evidence>
<evidence type="ECO:0000256" key="9">
    <source>
        <dbReference type="ARBA" id="ARBA00022989"/>
    </source>
</evidence>
<feature type="binding site" description="axial binding residue" evidence="17">
    <location>
        <position position="497"/>
    </location>
    <ligand>
        <name>heme</name>
        <dbReference type="ChEBI" id="CHEBI:30413"/>
    </ligand>
    <ligandPart>
        <name>Fe</name>
        <dbReference type="ChEBI" id="CHEBI:18248"/>
    </ligandPart>
</feature>
<dbReference type="PRINTS" id="PR00385">
    <property type="entry name" value="P450"/>
</dbReference>
<dbReference type="PRINTS" id="PR00463">
    <property type="entry name" value="EP450I"/>
</dbReference>
<accession>A0ABC9GWG7</accession>
<dbReference type="FunFam" id="1.10.630.10:FF:000056">
    <property type="entry name" value="Red aleurone1"/>
    <property type="match status" value="1"/>
</dbReference>
<comment type="caution">
    <text evidence="20">The sequence shown here is derived from an EMBL/GenBank/DDBJ whole genome shotgun (WGS) entry which is preliminary data.</text>
</comment>
<proteinExistence type="inferred from homology"/>
<keyword evidence="7 17" id="KW-0479">Metal-binding</keyword>
<sequence>MSSFCSVVMRGTPPRPPPVYILNHHSLANRSHPSNVVHRTVKQTITTLMDVPLPLLLLGTAAAALVAAWLLLPRRGGGGGKRPLPPGPRGWPVLGNLPQLGSKPHHTMAAMAREHGPLFRLRFGCAEVVVAASASVAAQFLRSHDANFSNRPPNSGAEHVAYNYQDLVFAPYGARWRALRKLCALHLFSARALDDLRAVREGEVALLVRELARQQAGAVALGQAANVCATNTLARATVGRRVFAVGGDDGAREFKEMVVELMQLAGVFNVGDFVPALAWLDPQGVVGRMKRLHRRYDGMMDGIIREREAAGEGGGDLLGVLLARMRENQPLADGEDGTINETDIKALLLNLFTAGTDTTSSTVEWAVAELIRHPDILAKAQQELDAVVGRGRLVSEHDLPRLTYLTAVIKETFRLHPSTPLSLPRVAAEDCEVDGYLIPKNTTLLVNVWAIARDPAAWPDPLEFRPGRFLPGGSHAGVDVKGSDFELIPFGAGRRVCAGLSWGLRMVTLMTAALVHALDWRLAGGVSPDKLDMEEAYGLTLQRAVPLMVTPEPRLLPSAYVAE</sequence>
<evidence type="ECO:0000256" key="6">
    <source>
        <dbReference type="ARBA" id="ARBA00022692"/>
    </source>
</evidence>
<dbReference type="GO" id="GO:0016711">
    <property type="term" value="F:flavonoid 3'-monooxygenase activity"/>
    <property type="evidence" value="ECO:0007669"/>
    <property type="project" value="UniProtKB-EC"/>
</dbReference>
<feature type="transmembrane region" description="Helical" evidence="19">
    <location>
        <begin position="51"/>
        <end position="72"/>
    </location>
</feature>
<dbReference type="GO" id="GO:0009813">
    <property type="term" value="P:flavonoid biosynthetic process"/>
    <property type="evidence" value="ECO:0007669"/>
    <property type="project" value="UniProtKB-KW"/>
</dbReference>
<evidence type="ECO:0000256" key="4">
    <source>
        <dbReference type="ARBA" id="ARBA00010617"/>
    </source>
</evidence>
<evidence type="ECO:0000313" key="21">
    <source>
        <dbReference type="Proteomes" id="UP001497457"/>
    </source>
</evidence>
<name>A0ABC9GWG7_9POAL</name>
<keyword evidence="14" id="KW-0284">Flavonoid biosynthesis</keyword>
<evidence type="ECO:0000256" key="15">
    <source>
        <dbReference type="ARBA" id="ARBA00052910"/>
    </source>
</evidence>
<evidence type="ECO:0000256" key="12">
    <source>
        <dbReference type="ARBA" id="ARBA00023033"/>
    </source>
</evidence>
<keyword evidence="6 19" id="KW-0812">Transmembrane</keyword>
<evidence type="ECO:0000256" key="8">
    <source>
        <dbReference type="ARBA" id="ARBA00022857"/>
    </source>
</evidence>
<evidence type="ECO:0000256" key="7">
    <source>
        <dbReference type="ARBA" id="ARBA00022723"/>
    </source>
</evidence>
<comment type="cofactor">
    <cofactor evidence="1 17">
        <name>heme</name>
        <dbReference type="ChEBI" id="CHEBI:30413"/>
    </cofactor>
</comment>
<evidence type="ECO:0000256" key="17">
    <source>
        <dbReference type="PIRSR" id="PIRSR602401-1"/>
    </source>
</evidence>
<keyword evidence="9 19" id="KW-1133">Transmembrane helix</keyword>
<evidence type="ECO:0000256" key="10">
    <source>
        <dbReference type="ARBA" id="ARBA00023002"/>
    </source>
</evidence>
<evidence type="ECO:0000256" key="19">
    <source>
        <dbReference type="SAM" id="Phobius"/>
    </source>
</evidence>
<dbReference type="SUPFAM" id="SSF48264">
    <property type="entry name" value="Cytochrome P450"/>
    <property type="match status" value="1"/>
</dbReference>
<dbReference type="PANTHER" id="PTHR47944:SF18">
    <property type="entry name" value="FLAVONOID 3'-MONOOXYGENASE"/>
    <property type="match status" value="1"/>
</dbReference>
<dbReference type="InterPro" id="IPR001128">
    <property type="entry name" value="Cyt_P450"/>
</dbReference>
<evidence type="ECO:0000256" key="13">
    <source>
        <dbReference type="ARBA" id="ARBA00023136"/>
    </source>
</evidence>
<evidence type="ECO:0000256" key="18">
    <source>
        <dbReference type="RuleBase" id="RU000461"/>
    </source>
</evidence>
<keyword evidence="8" id="KW-0521">NADP</keyword>
<dbReference type="Proteomes" id="UP001497457">
    <property type="component" value="Unassembled WGS sequence"/>
</dbReference>
<evidence type="ECO:0000256" key="16">
    <source>
        <dbReference type="ARBA" id="ARBA00066562"/>
    </source>
</evidence>
<dbReference type="GO" id="GO:0016020">
    <property type="term" value="C:membrane"/>
    <property type="evidence" value="ECO:0007669"/>
    <property type="project" value="UniProtKB-SubCell"/>
</dbReference>
<evidence type="ECO:0000256" key="5">
    <source>
        <dbReference type="ARBA" id="ARBA00022617"/>
    </source>
</evidence>
<evidence type="ECO:0000256" key="14">
    <source>
        <dbReference type="ARBA" id="ARBA00023241"/>
    </source>
</evidence>
<comment type="subcellular location">
    <subcellularLocation>
        <location evidence="2">Membrane</location>
        <topology evidence="2">Single-pass membrane protein</topology>
    </subcellularLocation>
</comment>
<reference evidence="20 21" key="1">
    <citation type="submission" date="2024-10" db="EMBL/GenBank/DDBJ databases">
        <authorList>
            <person name="Ryan C."/>
        </authorList>
    </citation>
    <scope>NUCLEOTIDE SEQUENCE [LARGE SCALE GENOMIC DNA]</scope>
</reference>
<gene>
    <name evidence="20" type="ORF">URODEC1_LOCUS119441</name>
</gene>
<keyword evidence="12 18" id="KW-0503">Monooxygenase</keyword>
<dbReference type="InterPro" id="IPR002401">
    <property type="entry name" value="Cyt_P450_E_grp-I"/>
</dbReference>
<evidence type="ECO:0000256" key="1">
    <source>
        <dbReference type="ARBA" id="ARBA00001971"/>
    </source>
</evidence>
<dbReference type="EMBL" id="CAXIPR030000349">
    <property type="protein sequence ID" value="CAM0145771.1"/>
    <property type="molecule type" value="Genomic_DNA"/>
</dbReference>
<dbReference type="GO" id="GO:0046872">
    <property type="term" value="F:metal ion binding"/>
    <property type="evidence" value="ECO:0007669"/>
    <property type="project" value="UniProtKB-KW"/>
</dbReference>
<keyword evidence="10 18" id="KW-0560">Oxidoreductase</keyword>
<keyword evidence="21" id="KW-1185">Reference proteome</keyword>
<comment type="catalytic activity">
    <reaction evidence="15">
        <text>a 3'-unsubstituted flavone + reduced [NADPH--hemoprotein reductase] + O2 = a 3'-hydroxyflavone + oxidized [NADPH--hemoprotein reductase] + H2O + H(+)</text>
        <dbReference type="Rhea" id="RHEA:16337"/>
        <dbReference type="Rhea" id="RHEA-COMP:11964"/>
        <dbReference type="Rhea" id="RHEA-COMP:11965"/>
        <dbReference type="ChEBI" id="CHEBI:15377"/>
        <dbReference type="ChEBI" id="CHEBI:15378"/>
        <dbReference type="ChEBI" id="CHEBI:15379"/>
        <dbReference type="ChEBI" id="CHEBI:27741"/>
        <dbReference type="ChEBI" id="CHEBI:57618"/>
        <dbReference type="ChEBI" id="CHEBI:58210"/>
        <dbReference type="ChEBI" id="CHEBI:138726"/>
        <dbReference type="EC" id="1.14.14.82"/>
    </reaction>
</comment>
<keyword evidence="13 19" id="KW-0472">Membrane</keyword>
<dbReference type="InterPro" id="IPR036396">
    <property type="entry name" value="Cyt_P450_sf"/>
</dbReference>
<comment type="pathway">
    <text evidence="3">Secondary metabolite biosynthesis; flavonoid biosynthesis.</text>
</comment>
<protein>
    <recommendedName>
        <fullName evidence="16">flavonoid 3'-monooxygenase</fullName>
        <ecNumber evidence="16">1.14.14.82</ecNumber>
    </recommendedName>
</protein>
<evidence type="ECO:0000313" key="20">
    <source>
        <dbReference type="EMBL" id="CAM0145771.1"/>
    </source>
</evidence>
<dbReference type="Gene3D" id="1.10.630.10">
    <property type="entry name" value="Cytochrome P450"/>
    <property type="match status" value="1"/>
</dbReference>
<dbReference type="PANTHER" id="PTHR47944">
    <property type="entry name" value="CYTOCHROME P450 98A9"/>
    <property type="match status" value="1"/>
</dbReference>
<evidence type="ECO:0000256" key="11">
    <source>
        <dbReference type="ARBA" id="ARBA00023004"/>
    </source>
</evidence>
<organism evidence="20 21">
    <name type="scientific">Urochloa decumbens</name>
    <dbReference type="NCBI Taxonomy" id="240449"/>
    <lineage>
        <taxon>Eukaryota</taxon>
        <taxon>Viridiplantae</taxon>
        <taxon>Streptophyta</taxon>
        <taxon>Embryophyta</taxon>
        <taxon>Tracheophyta</taxon>
        <taxon>Spermatophyta</taxon>
        <taxon>Magnoliopsida</taxon>
        <taxon>Liliopsida</taxon>
        <taxon>Poales</taxon>
        <taxon>Poaceae</taxon>
        <taxon>PACMAD clade</taxon>
        <taxon>Panicoideae</taxon>
        <taxon>Panicodae</taxon>
        <taxon>Paniceae</taxon>
        <taxon>Melinidinae</taxon>
        <taxon>Urochloa</taxon>
    </lineage>
</organism>
<dbReference type="InterPro" id="IPR017972">
    <property type="entry name" value="Cyt_P450_CS"/>
</dbReference>
<dbReference type="AlphaFoldDB" id="A0ABC9GWG7"/>
<dbReference type="PROSITE" id="PS00086">
    <property type="entry name" value="CYTOCHROME_P450"/>
    <property type="match status" value="1"/>
</dbReference>
<keyword evidence="5 17" id="KW-0349">Heme</keyword>
<comment type="similarity">
    <text evidence="4 18">Belongs to the cytochrome P450 family.</text>
</comment>
<keyword evidence="11 17" id="KW-0408">Iron</keyword>
<dbReference type="Pfam" id="PF00067">
    <property type="entry name" value="p450"/>
    <property type="match status" value="1"/>
</dbReference>